<dbReference type="AlphaFoldDB" id="A0A927RKP9"/>
<dbReference type="CDD" id="cd04301">
    <property type="entry name" value="NAT_SF"/>
    <property type="match status" value="1"/>
</dbReference>
<dbReference type="InterPro" id="IPR000182">
    <property type="entry name" value="GNAT_dom"/>
</dbReference>
<feature type="domain" description="N-acetyltransferase" evidence="3">
    <location>
        <begin position="13"/>
        <end position="167"/>
    </location>
</feature>
<evidence type="ECO:0000313" key="5">
    <source>
        <dbReference type="Proteomes" id="UP000638648"/>
    </source>
</evidence>
<dbReference type="InterPro" id="IPR016181">
    <property type="entry name" value="Acyl_CoA_acyltransferase"/>
</dbReference>
<name>A0A927RKP9_9ACTN</name>
<keyword evidence="5" id="KW-1185">Reference proteome</keyword>
<dbReference type="Proteomes" id="UP000638648">
    <property type="component" value="Unassembled WGS sequence"/>
</dbReference>
<gene>
    <name evidence="4" type="ORF">HEB94_005309</name>
</gene>
<dbReference type="EMBL" id="JADBEM010000001">
    <property type="protein sequence ID" value="MBE1608461.1"/>
    <property type="molecule type" value="Genomic_DNA"/>
</dbReference>
<keyword evidence="1" id="KW-0808">Transferase</keyword>
<dbReference type="InterPro" id="IPR050832">
    <property type="entry name" value="Bact_Acetyltransf"/>
</dbReference>
<comment type="caution">
    <text evidence="4">The sequence shown here is derived from an EMBL/GenBank/DDBJ whole genome shotgun (WGS) entry which is preliminary data.</text>
</comment>
<protein>
    <submittedName>
        <fullName evidence="4">Ribosomal protein S18 acetylase RimI-like enzyme</fullName>
    </submittedName>
</protein>
<proteinExistence type="predicted"/>
<keyword evidence="4" id="KW-0689">Ribosomal protein</keyword>
<dbReference type="SUPFAM" id="SSF55729">
    <property type="entry name" value="Acyl-CoA N-acyltransferases (Nat)"/>
    <property type="match status" value="1"/>
</dbReference>
<evidence type="ECO:0000256" key="2">
    <source>
        <dbReference type="ARBA" id="ARBA00023315"/>
    </source>
</evidence>
<dbReference type="Gene3D" id="3.40.630.30">
    <property type="match status" value="1"/>
</dbReference>
<sequence length="168" mass="18383">MPTTTPALTTLDVTIRAMHDGDLWGMGWSGTPGHVKQLADQLTRARAGVADYLVACLPSGQVIGKGGVDYEPIPGAGALWQFAVLEPLRSCGIGSALIRECERRIQGRGLRRAEIDVEEDNPRARLLYERLGYVAYGRKVSSWDDELPDGTVTRIETTCVLLRKDLTC</sequence>
<dbReference type="PANTHER" id="PTHR43877">
    <property type="entry name" value="AMINOALKYLPHOSPHONATE N-ACETYLTRANSFERASE-RELATED-RELATED"/>
    <property type="match status" value="1"/>
</dbReference>
<dbReference type="RefSeq" id="WP_192752232.1">
    <property type="nucleotide sequence ID" value="NZ_BAABJL010000097.1"/>
</dbReference>
<keyword evidence="4" id="KW-0687">Ribonucleoprotein</keyword>
<dbReference type="GO" id="GO:0005840">
    <property type="term" value="C:ribosome"/>
    <property type="evidence" value="ECO:0007669"/>
    <property type="project" value="UniProtKB-KW"/>
</dbReference>
<accession>A0A927RKP9</accession>
<dbReference type="GO" id="GO:0016747">
    <property type="term" value="F:acyltransferase activity, transferring groups other than amino-acyl groups"/>
    <property type="evidence" value="ECO:0007669"/>
    <property type="project" value="InterPro"/>
</dbReference>
<keyword evidence="2" id="KW-0012">Acyltransferase</keyword>
<reference evidence="4" key="1">
    <citation type="submission" date="2020-10" db="EMBL/GenBank/DDBJ databases">
        <title>Sequencing the genomes of 1000 actinobacteria strains.</title>
        <authorList>
            <person name="Klenk H.-P."/>
        </authorList>
    </citation>
    <scope>NUCLEOTIDE SEQUENCE</scope>
    <source>
        <strain evidence="4">DSM 45354</strain>
    </source>
</reference>
<evidence type="ECO:0000313" key="4">
    <source>
        <dbReference type="EMBL" id="MBE1608461.1"/>
    </source>
</evidence>
<dbReference type="Pfam" id="PF00583">
    <property type="entry name" value="Acetyltransf_1"/>
    <property type="match status" value="1"/>
</dbReference>
<dbReference type="PROSITE" id="PS51186">
    <property type="entry name" value="GNAT"/>
    <property type="match status" value="1"/>
</dbReference>
<evidence type="ECO:0000256" key="1">
    <source>
        <dbReference type="ARBA" id="ARBA00022679"/>
    </source>
</evidence>
<organism evidence="4 5">
    <name type="scientific">Actinopolymorpha pittospori</name>
    <dbReference type="NCBI Taxonomy" id="648752"/>
    <lineage>
        <taxon>Bacteria</taxon>
        <taxon>Bacillati</taxon>
        <taxon>Actinomycetota</taxon>
        <taxon>Actinomycetes</taxon>
        <taxon>Propionibacteriales</taxon>
        <taxon>Actinopolymorphaceae</taxon>
        <taxon>Actinopolymorpha</taxon>
    </lineage>
</organism>
<evidence type="ECO:0000259" key="3">
    <source>
        <dbReference type="PROSITE" id="PS51186"/>
    </source>
</evidence>